<dbReference type="EMBL" id="AEDO01000046">
    <property type="protein sequence ID" value="EFL45746.1"/>
    <property type="molecule type" value="Genomic_DNA"/>
</dbReference>
<feature type="compositionally biased region" description="Basic and acidic residues" evidence="1">
    <location>
        <begin position="180"/>
        <end position="189"/>
    </location>
</feature>
<feature type="chain" id="PRO_5003148580" description="Lipoprotein" evidence="2">
    <location>
        <begin position="20"/>
        <end position="196"/>
    </location>
</feature>
<evidence type="ECO:0008006" key="5">
    <source>
        <dbReference type="Google" id="ProtNLM"/>
    </source>
</evidence>
<proteinExistence type="predicted"/>
<dbReference type="PROSITE" id="PS51257">
    <property type="entry name" value="PROKAR_LIPOPROTEIN"/>
    <property type="match status" value="1"/>
</dbReference>
<evidence type="ECO:0000256" key="2">
    <source>
        <dbReference type="SAM" id="SignalP"/>
    </source>
</evidence>
<dbReference type="AlphaFoldDB" id="E1KSS4"/>
<feature type="signal peptide" evidence="2">
    <location>
        <begin position="1"/>
        <end position="19"/>
    </location>
</feature>
<dbReference type="eggNOG" id="ENOG502ZV1C">
    <property type="taxonomic scope" value="Bacteria"/>
</dbReference>
<protein>
    <recommendedName>
        <fullName evidence="5">Lipoprotein</fullName>
    </recommendedName>
</protein>
<reference evidence="3 4" key="1">
    <citation type="submission" date="2010-08" db="EMBL/GenBank/DDBJ databases">
        <authorList>
            <person name="Durkin A.S."/>
            <person name="Madupu R."/>
            <person name="Torralba M."/>
            <person name="Gillis M."/>
            <person name="Methe B."/>
            <person name="Sutton G."/>
            <person name="Nelson K.E."/>
        </authorList>
    </citation>
    <scope>NUCLEOTIDE SEQUENCE [LARGE SCALE GENOMIC DNA]</scope>
    <source>
        <strain evidence="3 4">FB035-09AN</strain>
    </source>
</reference>
<comment type="caution">
    <text evidence="3">The sequence shown here is derived from an EMBL/GenBank/DDBJ whole genome shotgun (WGS) entry which is preliminary data.</text>
</comment>
<accession>E1KSS4</accession>
<evidence type="ECO:0000313" key="3">
    <source>
        <dbReference type="EMBL" id="EFL45746.1"/>
    </source>
</evidence>
<organism evidence="3 4">
    <name type="scientific">Prevotella disiens FB035-09AN</name>
    <dbReference type="NCBI Taxonomy" id="866771"/>
    <lineage>
        <taxon>Bacteria</taxon>
        <taxon>Pseudomonadati</taxon>
        <taxon>Bacteroidota</taxon>
        <taxon>Bacteroidia</taxon>
        <taxon>Bacteroidales</taxon>
        <taxon>Prevotellaceae</taxon>
        <taxon>Prevotella</taxon>
    </lineage>
</organism>
<name>E1KSS4_9BACT</name>
<gene>
    <name evidence="3" type="ORF">HMPREF9296_1736</name>
</gene>
<keyword evidence="2" id="KW-0732">Signal</keyword>
<sequence>MKKVFFMAMAVATLTFVSCGNKQNPATNNADSTEAQADTMVVAATDVPENVQDLTGKLSSLLASKDAKGITAMLTGAQAKAVELAKNNPEKAKEYLLKVQEWLKSNAEKIKTVATNAGNSSIATALTSAATTMTSVSPDAVLNALTNGAKIEGDKLVNSAKDDAAAVKEAASNQVNDAQDAVKKQETKFKPKLMKQ</sequence>
<evidence type="ECO:0000313" key="4">
    <source>
        <dbReference type="Proteomes" id="UP000003610"/>
    </source>
</evidence>
<dbReference type="STRING" id="866771.HMPREF9296_1736"/>
<dbReference type="Proteomes" id="UP000003610">
    <property type="component" value="Unassembled WGS sequence"/>
</dbReference>
<feature type="region of interest" description="Disordered" evidence="1">
    <location>
        <begin position="171"/>
        <end position="196"/>
    </location>
</feature>
<dbReference type="RefSeq" id="WP_004357517.1">
    <property type="nucleotide sequence ID" value="NZ_AEDO01000046.1"/>
</dbReference>
<evidence type="ECO:0000256" key="1">
    <source>
        <dbReference type="SAM" id="MobiDB-lite"/>
    </source>
</evidence>